<evidence type="ECO:0000313" key="2">
    <source>
        <dbReference type="EMBL" id="NVZ55752.1"/>
    </source>
</evidence>
<evidence type="ECO:0000313" key="3">
    <source>
        <dbReference type="Proteomes" id="UP000560470"/>
    </source>
</evidence>
<accession>A0A7Y7RNZ1</accession>
<comment type="caution">
    <text evidence="2">The sequence shown here is derived from an EMBL/GenBank/DDBJ whole genome shotgun (WGS) entry which is preliminary data.</text>
</comment>
<dbReference type="GO" id="GO:0003677">
    <property type="term" value="F:DNA binding"/>
    <property type="evidence" value="ECO:0007669"/>
    <property type="project" value="InterPro"/>
</dbReference>
<dbReference type="InterPro" id="IPR001387">
    <property type="entry name" value="Cro/C1-type_HTH"/>
</dbReference>
<feature type="domain" description="HTH cro/C1-type" evidence="1">
    <location>
        <begin position="47"/>
        <end position="91"/>
    </location>
</feature>
<reference evidence="2 3" key="1">
    <citation type="submission" date="2020-04" db="EMBL/GenBank/DDBJ databases">
        <title>Molecular characterization of pseudomonads from Agaricus bisporus reveal novel blotch 2 pathogens in Western Europe.</title>
        <authorList>
            <person name="Taparia T."/>
            <person name="Krijger M."/>
            <person name="Haynes E."/>
            <person name="Elpinstone J.G."/>
            <person name="Noble R."/>
            <person name="Van Der Wolf J."/>
        </authorList>
    </citation>
    <scope>NUCLEOTIDE SEQUENCE [LARGE SCALE GENOMIC DNA]</scope>
    <source>
        <strain evidence="2 3">B7002</strain>
    </source>
</reference>
<evidence type="ECO:0000259" key="1">
    <source>
        <dbReference type="Pfam" id="PF01381"/>
    </source>
</evidence>
<proteinExistence type="predicted"/>
<dbReference type="AlphaFoldDB" id="A0A7Y7RNZ1"/>
<dbReference type="InterPro" id="IPR010982">
    <property type="entry name" value="Lambda_DNA-bd_dom_sf"/>
</dbReference>
<name>A0A7Y7RNZ1_9PSED</name>
<gene>
    <name evidence="2" type="ORF">HX797_05695</name>
</gene>
<organism evidence="2 3">
    <name type="scientific">Pseudomonas edaphica</name>
    <dbReference type="NCBI Taxonomy" id="2006980"/>
    <lineage>
        <taxon>Bacteria</taxon>
        <taxon>Pseudomonadati</taxon>
        <taxon>Pseudomonadota</taxon>
        <taxon>Gammaproteobacteria</taxon>
        <taxon>Pseudomonadales</taxon>
        <taxon>Pseudomonadaceae</taxon>
        <taxon>Pseudomonas</taxon>
    </lineage>
</organism>
<dbReference type="EMBL" id="JACAOZ010000006">
    <property type="protein sequence ID" value="NVZ55752.1"/>
    <property type="molecule type" value="Genomic_DNA"/>
</dbReference>
<dbReference type="SUPFAM" id="SSF47413">
    <property type="entry name" value="lambda repressor-like DNA-binding domains"/>
    <property type="match status" value="1"/>
</dbReference>
<dbReference type="Pfam" id="PF01381">
    <property type="entry name" value="HTH_3"/>
    <property type="match status" value="1"/>
</dbReference>
<dbReference type="Proteomes" id="UP000560470">
    <property type="component" value="Unassembled WGS sequence"/>
</dbReference>
<sequence length="112" mass="12916">MDMIGQMDCRAEDEDEVRSIVLSVQERIRLGRITLGNAVRLLRNDVLKMNQDDFAKQCKISRRTLSQLELDCGNPTMRTVNSVLEQFGLTLCIGRRGDQHMRHNNDRVTKIN</sequence>
<protein>
    <submittedName>
        <fullName evidence="2">Helix-turn-helix transcriptional regulator</fullName>
    </submittedName>
</protein>
<dbReference type="Gene3D" id="1.10.260.40">
    <property type="entry name" value="lambda repressor-like DNA-binding domains"/>
    <property type="match status" value="1"/>
</dbReference>
<dbReference type="CDD" id="cd00093">
    <property type="entry name" value="HTH_XRE"/>
    <property type="match status" value="1"/>
</dbReference>